<evidence type="ECO:0000256" key="1">
    <source>
        <dbReference type="ARBA" id="ARBA00004245"/>
    </source>
</evidence>
<reference evidence="5" key="1">
    <citation type="submission" date="2022-07" db="EMBL/GenBank/DDBJ databases">
        <title>Phylogenomic reconstructions and comparative analyses of Kickxellomycotina fungi.</title>
        <authorList>
            <person name="Reynolds N.K."/>
            <person name="Stajich J.E."/>
            <person name="Barry K."/>
            <person name="Grigoriev I.V."/>
            <person name="Crous P."/>
            <person name="Smith M.E."/>
        </authorList>
    </citation>
    <scope>NUCLEOTIDE SEQUENCE</scope>
    <source>
        <strain evidence="5">NRRL 1566</strain>
    </source>
</reference>
<dbReference type="Gene3D" id="3.30.420.40">
    <property type="match status" value="4"/>
</dbReference>
<comment type="similarity">
    <text evidence="4">Belongs to the actin family. ARP1 subfamily.</text>
</comment>
<keyword evidence="2" id="KW-0963">Cytoplasm</keyword>
<dbReference type="FunFam" id="3.30.420.40:FF:000058">
    <property type="entry name" value="Putative actin-related protein 5"/>
    <property type="match status" value="1"/>
</dbReference>
<dbReference type="Gene3D" id="3.90.640.10">
    <property type="entry name" value="Actin, Chain A, domain 4"/>
    <property type="match status" value="1"/>
</dbReference>
<dbReference type="PROSITE" id="PS00432">
    <property type="entry name" value="ACTINS_2"/>
    <property type="match status" value="1"/>
</dbReference>
<dbReference type="InterPro" id="IPR004000">
    <property type="entry name" value="Actin"/>
</dbReference>
<evidence type="ECO:0000256" key="3">
    <source>
        <dbReference type="ARBA" id="ARBA00023212"/>
    </source>
</evidence>
<dbReference type="Pfam" id="PF00022">
    <property type="entry name" value="Actin"/>
    <property type="match status" value="1"/>
</dbReference>
<name>A0A9W8M0W5_9FUNG</name>
<dbReference type="SMART" id="SM00268">
    <property type="entry name" value="ACTIN"/>
    <property type="match status" value="1"/>
</dbReference>
<dbReference type="EMBL" id="JANBUW010000045">
    <property type="protein sequence ID" value="KAJ2850078.1"/>
    <property type="molecule type" value="Genomic_DNA"/>
</dbReference>
<dbReference type="InterPro" id="IPR004001">
    <property type="entry name" value="Actin_CS"/>
</dbReference>
<keyword evidence="6" id="KW-1185">Reference proteome</keyword>
<evidence type="ECO:0000256" key="4">
    <source>
        <dbReference type="ARBA" id="ARBA00038483"/>
    </source>
</evidence>
<dbReference type="FunFam" id="3.30.420.40:FF:000188">
    <property type="entry name" value="Actin like 6B"/>
    <property type="match status" value="1"/>
</dbReference>
<dbReference type="InterPro" id="IPR043129">
    <property type="entry name" value="ATPase_NBD"/>
</dbReference>
<dbReference type="OrthoDB" id="5132116at2759"/>
<organism evidence="5 6">
    <name type="scientific">Coemansia brasiliensis</name>
    <dbReference type="NCBI Taxonomy" id="2650707"/>
    <lineage>
        <taxon>Eukaryota</taxon>
        <taxon>Fungi</taxon>
        <taxon>Fungi incertae sedis</taxon>
        <taxon>Zoopagomycota</taxon>
        <taxon>Kickxellomycotina</taxon>
        <taxon>Kickxellomycetes</taxon>
        <taxon>Kickxellales</taxon>
        <taxon>Kickxellaceae</taxon>
        <taxon>Coemansia</taxon>
    </lineage>
</organism>
<dbReference type="GO" id="GO:0005856">
    <property type="term" value="C:cytoskeleton"/>
    <property type="evidence" value="ECO:0007669"/>
    <property type="project" value="UniProtKB-SubCell"/>
</dbReference>
<gene>
    <name evidence="5" type="primary">ARP4</name>
    <name evidence="5" type="ORF">IWW36_002183</name>
</gene>
<proteinExistence type="inferred from homology"/>
<sequence length="410" mass="45035">MPTYGGDEVNAVVLDVGSTWTRAGFAGEDVPRGYFPSHVGRVGDNYYVGDTESAIWRAEMETCGVMKDGVVQDWDVLERLWEHAMKRLHATASEHPLLVSEAAWSSSEQRTRTAELAFEKLGSPAFYTCKAPVMAAFGTGKHTALVLDVGGENTSASAVFEGFNLAKSVCHQPLGGEHVSRQLLDRFKTDYSYEPTPLFDIKHKAAVEIRKPPSITHHGRQATSSFMADMRLRLMLEFKEAVCEVLDRPMRPGQTTSKPPKPFEFPDGFNVAAGPDLRYAGPELLFNPSQYLTARPSDLQDAQLAGVHELVVKSIMACDIDLRPHLLNSIVLAGGSTLFPGFADRLSLALQEMCPGSRVKLHSPSSDMERKTSAWLGGSILASLGTFHQLWISKAEYEEHGSAIVDKKCH</sequence>
<evidence type="ECO:0000313" key="5">
    <source>
        <dbReference type="EMBL" id="KAJ2850078.1"/>
    </source>
</evidence>
<protein>
    <submittedName>
        <fullName evidence="5">NuA4 histone acetyltransferase subunit</fullName>
    </submittedName>
</protein>
<dbReference type="AlphaFoldDB" id="A0A9W8M0W5"/>
<evidence type="ECO:0000256" key="2">
    <source>
        <dbReference type="ARBA" id="ARBA00022490"/>
    </source>
</evidence>
<dbReference type="PANTHER" id="PTHR11937">
    <property type="entry name" value="ACTIN"/>
    <property type="match status" value="1"/>
</dbReference>
<comment type="caution">
    <text evidence="5">The sequence shown here is derived from an EMBL/GenBank/DDBJ whole genome shotgun (WGS) entry which is preliminary data.</text>
</comment>
<dbReference type="CDD" id="cd13395">
    <property type="entry name" value="ASKHA_NBD_Arp4_ACTL6-like"/>
    <property type="match status" value="1"/>
</dbReference>
<dbReference type="SUPFAM" id="SSF53067">
    <property type="entry name" value="Actin-like ATPase domain"/>
    <property type="match status" value="2"/>
</dbReference>
<keyword evidence="3" id="KW-0206">Cytoskeleton</keyword>
<comment type="subcellular location">
    <subcellularLocation>
        <location evidence="1">Cytoplasm</location>
        <location evidence="1">Cytoskeleton</location>
    </subcellularLocation>
</comment>
<evidence type="ECO:0000313" key="6">
    <source>
        <dbReference type="Proteomes" id="UP001139887"/>
    </source>
</evidence>
<accession>A0A9W8M0W5</accession>
<dbReference type="Proteomes" id="UP001139887">
    <property type="component" value="Unassembled WGS sequence"/>
</dbReference>